<feature type="domain" description="BZIP" evidence="2">
    <location>
        <begin position="24"/>
        <end position="87"/>
    </location>
</feature>
<accession>A0A8E4MMF9</accession>
<evidence type="ECO:0000313" key="3">
    <source>
        <dbReference type="EMBL" id="QLC27629.1"/>
    </source>
</evidence>
<dbReference type="Gene3D" id="3.30.160.60">
    <property type="entry name" value="Classic Zinc Finger"/>
    <property type="match status" value="1"/>
</dbReference>
<sequence>MAQGSDADGGVELELELAGLPAREREAALKRFKNREAARRSRERKAERISGLQGEVDRLRANNFVLLKCVEEVAHKALAARGEQRRLRDKLAKLVEQPPAAARPGARRRPSPPGVAAGEACTPPAATRAAALERQLLEMEAGPASPTQLLLPRWPQQASVAAAAPASVPLQARPTSAELRRELRRAVAGEQAGSASGSDTAAGRDATAAVAAAATQVVASIGPSTGAPAGASAWHSSAANLHHLLQPSPVAASRSRRSQPQQLASAPLQGPTPPGAAAAAWPSARAASRALVLADGPGLLRTCSDPGDLAAAFSALPAGPQAGSVEPQPAWFLPSLVA</sequence>
<dbReference type="PROSITE" id="PS00036">
    <property type="entry name" value="BZIP_BASIC"/>
    <property type="match status" value="1"/>
</dbReference>
<evidence type="ECO:0000259" key="2">
    <source>
        <dbReference type="PROSITE" id="PS50217"/>
    </source>
</evidence>
<dbReference type="InterPro" id="IPR046347">
    <property type="entry name" value="bZIP_sf"/>
</dbReference>
<evidence type="ECO:0000256" key="1">
    <source>
        <dbReference type="SAM" id="MobiDB-lite"/>
    </source>
</evidence>
<feature type="region of interest" description="Disordered" evidence="1">
    <location>
        <begin position="95"/>
        <end position="123"/>
    </location>
</feature>
<dbReference type="SUPFAM" id="SSF57959">
    <property type="entry name" value="Leucine zipper domain"/>
    <property type="match status" value="1"/>
</dbReference>
<dbReference type="GO" id="GO:0003700">
    <property type="term" value="F:DNA-binding transcription factor activity"/>
    <property type="evidence" value="ECO:0007669"/>
    <property type="project" value="InterPro"/>
</dbReference>
<dbReference type="InterPro" id="IPR004827">
    <property type="entry name" value="bZIP"/>
</dbReference>
<feature type="compositionally biased region" description="Low complexity" evidence="1">
    <location>
        <begin position="114"/>
        <end position="123"/>
    </location>
</feature>
<protein>
    <submittedName>
        <fullName evidence="3">BZIP transcription factor 3</fullName>
    </submittedName>
</protein>
<dbReference type="EMBL" id="MN593351">
    <property type="protein sequence ID" value="QLC27629.1"/>
    <property type="molecule type" value="mRNA"/>
</dbReference>
<dbReference type="SMART" id="SM00338">
    <property type="entry name" value="BRLZ"/>
    <property type="match status" value="1"/>
</dbReference>
<gene>
    <name evidence="3" type="primary">bZIP3</name>
</gene>
<name>A0A8E4MMF9_9CHLO</name>
<feature type="region of interest" description="Disordered" evidence="1">
    <location>
        <begin position="248"/>
        <end position="278"/>
    </location>
</feature>
<dbReference type="Pfam" id="PF00170">
    <property type="entry name" value="bZIP_1"/>
    <property type="match status" value="1"/>
</dbReference>
<dbReference type="AlphaFoldDB" id="A0A8E4MMF9"/>
<reference evidence="3" key="1">
    <citation type="submission" date="2019-10" db="EMBL/GenBank/DDBJ databases">
        <title>Overexpression of endogenous bZIP transcription factor in Chlorella sp. HS2 to increase lipid production under heterotrophic cultivation.</title>
        <authorList>
            <person name="Lee H."/>
            <person name="Shin W.-S."/>
            <person name="Kim Y.U."/>
            <person name="Kang N.K."/>
            <person name="Chang Y.K."/>
        </authorList>
    </citation>
    <scope>NUCLEOTIDE SEQUENCE</scope>
</reference>
<organism evidence="3">
    <name type="scientific">Chlorella sp. HS2</name>
    <dbReference type="NCBI Taxonomy" id="2675547"/>
    <lineage>
        <taxon>Eukaryota</taxon>
        <taxon>Viridiplantae</taxon>
        <taxon>Chlorophyta</taxon>
        <taxon>core chlorophytes</taxon>
        <taxon>Trebouxiophyceae</taxon>
        <taxon>Chlorellales</taxon>
        <taxon>Chlorellaceae</taxon>
        <taxon>Chlorella clade</taxon>
        <taxon>Chlorella</taxon>
    </lineage>
</organism>
<proteinExistence type="evidence at transcript level"/>
<dbReference type="PROSITE" id="PS50217">
    <property type="entry name" value="BZIP"/>
    <property type="match status" value="1"/>
</dbReference>